<organism evidence="1 2">
    <name type="scientific">Agrobacterium tumefaciens</name>
    <dbReference type="NCBI Taxonomy" id="358"/>
    <lineage>
        <taxon>Bacteria</taxon>
        <taxon>Pseudomonadati</taxon>
        <taxon>Pseudomonadota</taxon>
        <taxon>Alphaproteobacteria</taxon>
        <taxon>Hyphomicrobiales</taxon>
        <taxon>Rhizobiaceae</taxon>
        <taxon>Rhizobium/Agrobacterium group</taxon>
        <taxon>Agrobacterium</taxon>
        <taxon>Agrobacterium tumefaciens complex</taxon>
    </lineage>
</organism>
<comment type="caution">
    <text evidence="1">The sequence shown here is derived from an EMBL/GenBank/DDBJ whole genome shotgun (WGS) entry which is preliminary data.</text>
</comment>
<gene>
    <name evidence="1" type="ORF">RU07_23865</name>
</gene>
<sequence length="95" mass="10241">MTGNNYGNWDNVDLDASYDYDSVIDVEFDLSSEVFVTLDVEKDICVDVNIDGNEASFAIDVQAYGDNTSVDLNLVVAVQEGEWSSITATGYAAAA</sequence>
<accession>A0A0D0KHW9</accession>
<dbReference type="AlphaFoldDB" id="A0A0D0KHW9"/>
<dbReference type="Proteomes" id="UP000035017">
    <property type="component" value="Unassembled WGS sequence"/>
</dbReference>
<evidence type="ECO:0000313" key="2">
    <source>
        <dbReference type="Proteomes" id="UP000035017"/>
    </source>
</evidence>
<dbReference type="OrthoDB" id="8082685at2"/>
<reference evidence="1 2" key="1">
    <citation type="submission" date="2014-12" db="EMBL/GenBank/DDBJ databases">
        <title>16Stimator: statistical estimation of ribosomal gene copy numbers from draft genome assemblies.</title>
        <authorList>
            <person name="Perisin M.A."/>
            <person name="Vetter M."/>
            <person name="Gilbert J.A."/>
            <person name="Bergelson J."/>
        </authorList>
    </citation>
    <scope>NUCLEOTIDE SEQUENCE [LARGE SCALE GENOMIC DNA]</scope>
    <source>
        <strain evidence="1 2">MEJ076</strain>
    </source>
</reference>
<name>A0A0D0KHW9_AGRTU</name>
<protein>
    <submittedName>
        <fullName evidence="1">Uncharacterized protein</fullName>
    </submittedName>
</protein>
<dbReference type="EMBL" id="JXQV01000054">
    <property type="protein sequence ID" value="KIP97644.1"/>
    <property type="molecule type" value="Genomic_DNA"/>
</dbReference>
<proteinExistence type="predicted"/>
<evidence type="ECO:0000313" key="1">
    <source>
        <dbReference type="EMBL" id="KIP97644.1"/>
    </source>
</evidence>